<organism evidence="1 2">
    <name type="scientific">Paenibacillus agilis</name>
    <dbReference type="NCBI Taxonomy" id="3020863"/>
    <lineage>
        <taxon>Bacteria</taxon>
        <taxon>Bacillati</taxon>
        <taxon>Bacillota</taxon>
        <taxon>Bacilli</taxon>
        <taxon>Bacillales</taxon>
        <taxon>Paenibacillaceae</taxon>
        <taxon>Paenibacillus</taxon>
    </lineage>
</organism>
<gene>
    <name evidence="1" type="ORF">FPZ44_24580</name>
</gene>
<proteinExistence type="predicted"/>
<dbReference type="OrthoDB" id="2972431at2"/>
<sequence>MLCYTVYDIMKTVIEFLHDPNTGQQQVLDFIRQLKLEAEKEQDTGKLQLFAFIIRGLEFLELHGVTHAFKNYFQTHREDGRPYTIMLLKELRDHVPLLEFRVNWKGSGAFRAVFFEWEYEGMQVLCFTRAVIKQTTFDDDFERIANEAESVYADFTANPEKYIKIGVEEHE</sequence>
<comment type="caution">
    <text evidence="1">The sequence shown here is derived from an EMBL/GenBank/DDBJ whole genome shotgun (WGS) entry which is preliminary data.</text>
</comment>
<name>A0A559ICZ0_9BACL</name>
<dbReference type="EMBL" id="VNJK01000007">
    <property type="protein sequence ID" value="TVX85537.1"/>
    <property type="molecule type" value="Genomic_DNA"/>
</dbReference>
<dbReference type="AlphaFoldDB" id="A0A559ICZ0"/>
<evidence type="ECO:0000313" key="1">
    <source>
        <dbReference type="EMBL" id="TVX85537.1"/>
    </source>
</evidence>
<dbReference type="Proteomes" id="UP000318102">
    <property type="component" value="Unassembled WGS sequence"/>
</dbReference>
<reference evidence="1 2" key="1">
    <citation type="submission" date="2019-07" db="EMBL/GenBank/DDBJ databases">
        <authorList>
            <person name="Kim J."/>
        </authorList>
    </citation>
    <scope>NUCLEOTIDE SEQUENCE [LARGE SCALE GENOMIC DNA]</scope>
    <source>
        <strain evidence="1 2">N4</strain>
    </source>
</reference>
<keyword evidence="2" id="KW-1185">Reference proteome</keyword>
<protein>
    <submittedName>
        <fullName evidence="1">Uncharacterized protein</fullName>
    </submittedName>
</protein>
<accession>A0A559ICZ0</accession>
<evidence type="ECO:0000313" key="2">
    <source>
        <dbReference type="Proteomes" id="UP000318102"/>
    </source>
</evidence>
<dbReference type="RefSeq" id="WP_144995003.1">
    <property type="nucleotide sequence ID" value="NZ_VNJK01000007.1"/>
</dbReference>